<feature type="transmembrane region" description="Helical" evidence="1">
    <location>
        <begin position="43"/>
        <end position="64"/>
    </location>
</feature>
<evidence type="ECO:0000259" key="2">
    <source>
        <dbReference type="Pfam" id="PF02517"/>
    </source>
</evidence>
<accession>A0A2K2FZK4</accession>
<protein>
    <submittedName>
        <fullName evidence="3">CAAX protease</fullName>
    </submittedName>
</protein>
<keyword evidence="3" id="KW-0645">Protease</keyword>
<sequence length="238" mass="25675">MATRIETPSPARSPVLRELAHFLARPRVLQPVGLRTREGWARLAMLAALHVGGLLLVVLPLLGLYQRAMGQPLPDAFDKLPAGWLLPITIMIAPVLEEMIFRGWQTGRPRALWLLACTGLFAVLVAVAKTLQPLVLAGSLLALAIVAVAGWVRLRKREVPGAYLTAYPALFWLAALLFAAVHLMNYPTVSALALPMVLPQLWAGVLLGFTRQRIGLPAAMLQHACANAAAMVLVQLGG</sequence>
<dbReference type="GO" id="GO:0080120">
    <property type="term" value="P:CAAX-box protein maturation"/>
    <property type="evidence" value="ECO:0007669"/>
    <property type="project" value="UniProtKB-ARBA"/>
</dbReference>
<dbReference type="EMBL" id="LYMM01000039">
    <property type="protein sequence ID" value="PNU04220.1"/>
    <property type="molecule type" value="Genomic_DNA"/>
</dbReference>
<keyword evidence="1" id="KW-0812">Transmembrane</keyword>
<evidence type="ECO:0000256" key="1">
    <source>
        <dbReference type="SAM" id="Phobius"/>
    </source>
</evidence>
<keyword evidence="4" id="KW-1185">Reference proteome</keyword>
<comment type="caution">
    <text evidence="3">The sequence shown here is derived from an EMBL/GenBank/DDBJ whole genome shotgun (WGS) entry which is preliminary data.</text>
</comment>
<keyword evidence="1" id="KW-1133">Transmembrane helix</keyword>
<dbReference type="OrthoDB" id="7427644at2"/>
<dbReference type="Proteomes" id="UP000236327">
    <property type="component" value="Unassembled WGS sequence"/>
</dbReference>
<feature type="transmembrane region" description="Helical" evidence="1">
    <location>
        <begin position="164"/>
        <end position="183"/>
    </location>
</feature>
<feature type="transmembrane region" description="Helical" evidence="1">
    <location>
        <begin position="84"/>
        <end position="104"/>
    </location>
</feature>
<feature type="transmembrane region" description="Helical" evidence="1">
    <location>
        <begin position="111"/>
        <end position="128"/>
    </location>
</feature>
<organism evidence="3 4">
    <name type="scientific">Novosphingobium guangzhouense</name>
    <dbReference type="NCBI Taxonomy" id="1850347"/>
    <lineage>
        <taxon>Bacteria</taxon>
        <taxon>Pseudomonadati</taxon>
        <taxon>Pseudomonadota</taxon>
        <taxon>Alphaproteobacteria</taxon>
        <taxon>Sphingomonadales</taxon>
        <taxon>Sphingomonadaceae</taxon>
        <taxon>Novosphingobium</taxon>
    </lineage>
</organism>
<dbReference type="AlphaFoldDB" id="A0A2K2FZK4"/>
<feature type="transmembrane region" description="Helical" evidence="1">
    <location>
        <begin position="134"/>
        <end position="152"/>
    </location>
</feature>
<dbReference type="InterPro" id="IPR003675">
    <property type="entry name" value="Rce1/LyrA-like_dom"/>
</dbReference>
<feature type="domain" description="CAAX prenyl protease 2/Lysostaphin resistance protein A-like" evidence="2">
    <location>
        <begin position="84"/>
        <end position="160"/>
    </location>
</feature>
<reference evidence="3 4" key="1">
    <citation type="submission" date="2016-05" db="EMBL/GenBank/DDBJ databases">
        <title>Complete genome sequence of Novosphingobium guangzhouense SA925(T).</title>
        <authorList>
            <person name="Sha S."/>
        </authorList>
    </citation>
    <scope>NUCLEOTIDE SEQUENCE [LARGE SCALE GENOMIC DNA]</scope>
    <source>
        <strain evidence="3 4">SA925</strain>
    </source>
</reference>
<dbReference type="GO" id="GO:0004175">
    <property type="term" value="F:endopeptidase activity"/>
    <property type="evidence" value="ECO:0007669"/>
    <property type="project" value="UniProtKB-ARBA"/>
</dbReference>
<keyword evidence="1" id="KW-0472">Membrane</keyword>
<gene>
    <name evidence="3" type="ORF">A8V01_21480</name>
</gene>
<proteinExistence type="predicted"/>
<dbReference type="Pfam" id="PF02517">
    <property type="entry name" value="Rce1-like"/>
    <property type="match status" value="1"/>
</dbReference>
<dbReference type="GO" id="GO:0006508">
    <property type="term" value="P:proteolysis"/>
    <property type="evidence" value="ECO:0007669"/>
    <property type="project" value="UniProtKB-KW"/>
</dbReference>
<dbReference type="RefSeq" id="WP_103096510.1">
    <property type="nucleotide sequence ID" value="NZ_LYMM01000039.1"/>
</dbReference>
<keyword evidence="3" id="KW-0378">Hydrolase</keyword>
<name>A0A2K2FZK4_9SPHN</name>
<evidence type="ECO:0000313" key="4">
    <source>
        <dbReference type="Proteomes" id="UP000236327"/>
    </source>
</evidence>
<evidence type="ECO:0000313" key="3">
    <source>
        <dbReference type="EMBL" id="PNU04220.1"/>
    </source>
</evidence>
<feature type="transmembrane region" description="Helical" evidence="1">
    <location>
        <begin position="189"/>
        <end position="210"/>
    </location>
</feature>